<dbReference type="RefSeq" id="WP_052220099.1">
    <property type="nucleotide sequence ID" value="NZ_LHUR01000011.1"/>
</dbReference>
<name>A0A0L6ZD55_9CLOT</name>
<dbReference type="STRING" id="36844.SAMN04488501_104218"/>
<sequence>MCYCVICGKSSERHHIVYKNQGGFDIPCNYIELCPYHHREEEGPHKNREVDLLYKKKMQDYLMEILNKDYYTIEEIIDNIKINPFQAKRLQSKLNKYKKGYKKIEIIRIIMGGKLY</sequence>
<dbReference type="InterPro" id="IPR003615">
    <property type="entry name" value="HNH_nuc"/>
</dbReference>
<proteinExistence type="predicted"/>
<keyword evidence="2" id="KW-1185">Reference proteome</keyword>
<dbReference type="CDD" id="cd00085">
    <property type="entry name" value="HNHc"/>
    <property type="match status" value="1"/>
</dbReference>
<accession>A0A0L6ZD55</accession>
<comment type="caution">
    <text evidence="1">The sequence shown here is derived from an EMBL/GenBank/DDBJ whole genome shotgun (WGS) entry which is preliminary data.</text>
</comment>
<evidence type="ECO:0008006" key="3">
    <source>
        <dbReference type="Google" id="ProtNLM"/>
    </source>
</evidence>
<dbReference type="AlphaFoldDB" id="A0A0L6ZD55"/>
<reference evidence="2" key="1">
    <citation type="submission" date="2015-08" db="EMBL/GenBank/DDBJ databases">
        <title>Genome sequence of the strict anaerobe Clostridium homopropionicum LuHBu1 (DSM 5847T).</title>
        <authorList>
            <person name="Poehlein A."/>
            <person name="Beck M."/>
            <person name="Schiel-Bengelsdorf B."/>
            <person name="Bengelsdorf F.R."/>
            <person name="Daniel R."/>
            <person name="Duerre P."/>
        </authorList>
    </citation>
    <scope>NUCLEOTIDE SEQUENCE [LARGE SCALE GENOMIC DNA]</scope>
    <source>
        <strain evidence="2">DSM 5847</strain>
    </source>
</reference>
<dbReference type="EMBL" id="LHUR01000011">
    <property type="protein sequence ID" value="KOA20914.1"/>
    <property type="molecule type" value="Genomic_DNA"/>
</dbReference>
<dbReference type="PATRIC" id="fig|1121318.3.peg.505"/>
<evidence type="ECO:0000313" key="2">
    <source>
        <dbReference type="Proteomes" id="UP000037043"/>
    </source>
</evidence>
<protein>
    <recommendedName>
        <fullName evidence="3">HNH endonuclease</fullName>
    </recommendedName>
</protein>
<evidence type="ECO:0000313" key="1">
    <source>
        <dbReference type="EMBL" id="KOA20914.1"/>
    </source>
</evidence>
<gene>
    <name evidence="1" type="ORF">CLHOM_05020</name>
</gene>
<dbReference type="Proteomes" id="UP000037043">
    <property type="component" value="Unassembled WGS sequence"/>
</dbReference>
<organism evidence="1 2">
    <name type="scientific">Clostridium homopropionicum DSM 5847</name>
    <dbReference type="NCBI Taxonomy" id="1121318"/>
    <lineage>
        <taxon>Bacteria</taxon>
        <taxon>Bacillati</taxon>
        <taxon>Bacillota</taxon>
        <taxon>Clostridia</taxon>
        <taxon>Eubacteriales</taxon>
        <taxon>Clostridiaceae</taxon>
        <taxon>Clostridium</taxon>
    </lineage>
</organism>